<evidence type="ECO:0000313" key="2">
    <source>
        <dbReference type="EMBL" id="MED5053434.1"/>
    </source>
</evidence>
<accession>A0ABD5J0L5</accession>
<sequence length="50" mass="5563">MFMDRIFLNRGTMVGYQPFGGFSMSGTDPKSGGPDYLILHVQAKTVSEMF</sequence>
<comment type="caution">
    <text evidence="2">The sequence shown here is derived from an EMBL/GenBank/DDBJ whole genome shotgun (WGS) entry which is preliminary data.</text>
</comment>
<dbReference type="Proteomes" id="UP001339962">
    <property type="component" value="Unassembled WGS sequence"/>
</dbReference>
<dbReference type="RefSeq" id="WP_161491015.1">
    <property type="nucleotide sequence ID" value="NZ_JACIDF010000005.1"/>
</dbReference>
<keyword evidence="1" id="KW-0560">Oxidoreductase</keyword>
<dbReference type="InterPro" id="IPR016162">
    <property type="entry name" value="Ald_DH_N"/>
</dbReference>
<evidence type="ECO:0008006" key="4">
    <source>
        <dbReference type="Google" id="ProtNLM"/>
    </source>
</evidence>
<dbReference type="GO" id="GO:0016491">
    <property type="term" value="F:oxidoreductase activity"/>
    <property type="evidence" value="ECO:0007669"/>
    <property type="project" value="UniProtKB-KW"/>
</dbReference>
<proteinExistence type="predicted"/>
<dbReference type="AlphaFoldDB" id="A0ABD5J0L5"/>
<dbReference type="EMBL" id="JARTLI010000046">
    <property type="protein sequence ID" value="MED5053434.1"/>
    <property type="molecule type" value="Genomic_DNA"/>
</dbReference>
<dbReference type="SUPFAM" id="SSF53720">
    <property type="entry name" value="ALDH-like"/>
    <property type="match status" value="1"/>
</dbReference>
<protein>
    <recommendedName>
        <fullName evidence="4">L-glutamate gamma-semialdehyde dehydrogenase</fullName>
    </recommendedName>
</protein>
<organism evidence="2 3">
    <name type="scientific">Anoxybacteroides rupiense</name>
    <dbReference type="NCBI Taxonomy" id="311460"/>
    <lineage>
        <taxon>Bacteria</taxon>
        <taxon>Bacillati</taxon>
        <taxon>Bacillota</taxon>
        <taxon>Bacilli</taxon>
        <taxon>Bacillales</taxon>
        <taxon>Anoxybacillaceae</taxon>
        <taxon>Anoxybacteroides</taxon>
    </lineage>
</organism>
<reference evidence="2 3" key="1">
    <citation type="submission" date="2023-03" db="EMBL/GenBank/DDBJ databases">
        <title>Bacillus Genome Sequencing.</title>
        <authorList>
            <person name="Dunlap C."/>
        </authorList>
    </citation>
    <scope>NUCLEOTIDE SEQUENCE [LARGE SCALE GENOMIC DNA]</scope>
    <source>
        <strain evidence="2 3">NRS-38</strain>
    </source>
</reference>
<gene>
    <name evidence="2" type="ORF">P9850_16695</name>
</gene>
<dbReference type="InterPro" id="IPR016161">
    <property type="entry name" value="Ald_DH/histidinol_DH"/>
</dbReference>
<name>A0ABD5J0L5_9BACL</name>
<evidence type="ECO:0000313" key="3">
    <source>
        <dbReference type="Proteomes" id="UP001339962"/>
    </source>
</evidence>
<dbReference type="Gene3D" id="3.40.605.10">
    <property type="entry name" value="Aldehyde Dehydrogenase, Chain A, domain 1"/>
    <property type="match status" value="1"/>
</dbReference>
<evidence type="ECO:0000256" key="1">
    <source>
        <dbReference type="ARBA" id="ARBA00023002"/>
    </source>
</evidence>